<dbReference type="Proteomes" id="UP000251960">
    <property type="component" value="Chromosome 8"/>
</dbReference>
<accession>A0A3L6DKW6</accession>
<dbReference type="EMBL" id="NCVQ01000009">
    <property type="protein sequence ID" value="PWZ09292.1"/>
    <property type="molecule type" value="Genomic_DNA"/>
</dbReference>
<evidence type="ECO:0000313" key="1">
    <source>
        <dbReference type="EMBL" id="PWZ09292.1"/>
    </source>
</evidence>
<proteinExistence type="predicted"/>
<sequence length="21" mass="2435">MIRGFDSTRVTRKQLVVLVTD</sequence>
<protein>
    <submittedName>
        <fullName evidence="1">Uncharacterized protein</fullName>
    </submittedName>
</protein>
<organism evidence="1">
    <name type="scientific">Zea mays</name>
    <name type="common">Maize</name>
    <dbReference type="NCBI Taxonomy" id="4577"/>
    <lineage>
        <taxon>Eukaryota</taxon>
        <taxon>Viridiplantae</taxon>
        <taxon>Streptophyta</taxon>
        <taxon>Embryophyta</taxon>
        <taxon>Tracheophyta</taxon>
        <taxon>Spermatophyta</taxon>
        <taxon>Magnoliopsida</taxon>
        <taxon>Liliopsida</taxon>
        <taxon>Poales</taxon>
        <taxon>Poaceae</taxon>
        <taxon>PACMAD clade</taxon>
        <taxon>Panicoideae</taxon>
        <taxon>Andropogonodae</taxon>
        <taxon>Andropogoneae</taxon>
        <taxon>Tripsacinae</taxon>
        <taxon>Zea</taxon>
    </lineage>
</organism>
<gene>
    <name evidence="1" type="ORF">Zm00014a_030462</name>
</gene>
<name>A0A3L6DKW6_MAIZE</name>
<reference evidence="1" key="1">
    <citation type="journal article" date="2018" name="Nat. Genet.">
        <title>Extensive intraspecific gene order and gene structural variations between Mo17 and other maize genomes.</title>
        <authorList>
            <person name="Sun S."/>
            <person name="Zhou Y."/>
            <person name="Chen J."/>
            <person name="Shi J."/>
            <person name="Zhao H."/>
            <person name="Zhao H."/>
            <person name="Song W."/>
            <person name="Zhang M."/>
            <person name="Cui Y."/>
            <person name="Dong X."/>
            <person name="Liu H."/>
            <person name="Ma X."/>
            <person name="Jiao Y."/>
            <person name="Wang B."/>
            <person name="Wei X."/>
            <person name="Stein J.C."/>
            <person name="Glaubitz J.C."/>
            <person name="Lu F."/>
            <person name="Yu G."/>
            <person name="Liang C."/>
            <person name="Fengler K."/>
            <person name="Li B."/>
            <person name="Rafalski A."/>
            <person name="Schnable P.S."/>
            <person name="Ware D.H."/>
            <person name="Buckler E.S."/>
            <person name="Lai J."/>
        </authorList>
    </citation>
    <scope>NUCLEOTIDE SEQUENCE [LARGE SCALE GENOMIC DNA]</scope>
    <source>
        <tissue evidence="1">Seedling</tissue>
    </source>
</reference>
<dbReference type="AlphaFoldDB" id="A0A3L6DKW6"/>
<comment type="caution">
    <text evidence="1">The sequence shown here is derived from an EMBL/GenBank/DDBJ whole genome shotgun (WGS) entry which is preliminary data.</text>
</comment>